<keyword evidence="3" id="KW-0813">Transport</keyword>
<dbReference type="PROSITE" id="PS50893">
    <property type="entry name" value="ABC_TRANSPORTER_2"/>
    <property type="match status" value="1"/>
</dbReference>
<dbReference type="GO" id="GO:0016887">
    <property type="term" value="F:ATP hydrolysis activity"/>
    <property type="evidence" value="ECO:0007669"/>
    <property type="project" value="InterPro"/>
</dbReference>
<keyword evidence="12" id="KW-1185">Reference proteome</keyword>
<evidence type="ECO:0000256" key="5">
    <source>
        <dbReference type="ARBA" id="ARBA00022741"/>
    </source>
</evidence>
<evidence type="ECO:0000256" key="9">
    <source>
        <dbReference type="SAM" id="Phobius"/>
    </source>
</evidence>
<dbReference type="PROSITE" id="PS00211">
    <property type="entry name" value="ABC_TRANSPORTER_1"/>
    <property type="match status" value="1"/>
</dbReference>
<feature type="transmembrane region" description="Helical" evidence="9">
    <location>
        <begin position="421"/>
        <end position="441"/>
    </location>
</feature>
<comment type="subcellular location">
    <subcellularLocation>
        <location evidence="1">Membrane</location>
        <topology evidence="1">Multi-pass membrane protein</topology>
    </subcellularLocation>
</comment>
<evidence type="ECO:0000259" key="10">
    <source>
        <dbReference type="PROSITE" id="PS50893"/>
    </source>
</evidence>
<feature type="transmembrane region" description="Helical" evidence="9">
    <location>
        <begin position="391"/>
        <end position="409"/>
    </location>
</feature>
<reference evidence="11 12" key="1">
    <citation type="submission" date="2023-12" db="EMBL/GenBank/DDBJ databases">
        <title>A high-quality genome assembly for Dillenia turbinata (Dilleniales).</title>
        <authorList>
            <person name="Chanderbali A."/>
        </authorList>
    </citation>
    <scope>NUCLEOTIDE SEQUENCE [LARGE SCALE GENOMIC DNA]</scope>
    <source>
        <strain evidence="11">LSX21</strain>
        <tissue evidence="11">Leaf</tissue>
    </source>
</reference>
<dbReference type="Pfam" id="PF00005">
    <property type="entry name" value="ABC_tran"/>
    <property type="match status" value="1"/>
</dbReference>
<feature type="domain" description="ABC transporter" evidence="10">
    <location>
        <begin position="45"/>
        <end position="298"/>
    </location>
</feature>
<dbReference type="InterPro" id="IPR013525">
    <property type="entry name" value="ABC2_TM"/>
</dbReference>
<feature type="transmembrane region" description="Helical" evidence="9">
    <location>
        <begin position="470"/>
        <end position="490"/>
    </location>
</feature>
<evidence type="ECO:0000256" key="1">
    <source>
        <dbReference type="ARBA" id="ARBA00004141"/>
    </source>
</evidence>
<dbReference type="Gene3D" id="3.40.50.300">
    <property type="entry name" value="P-loop containing nucleotide triphosphate hydrolases"/>
    <property type="match status" value="1"/>
</dbReference>
<keyword evidence="7 9" id="KW-1133">Transmembrane helix</keyword>
<evidence type="ECO:0000313" key="12">
    <source>
        <dbReference type="Proteomes" id="UP001370490"/>
    </source>
</evidence>
<dbReference type="SMART" id="SM00382">
    <property type="entry name" value="AAA"/>
    <property type="match status" value="1"/>
</dbReference>
<evidence type="ECO:0000256" key="7">
    <source>
        <dbReference type="ARBA" id="ARBA00022989"/>
    </source>
</evidence>
<organism evidence="11 12">
    <name type="scientific">Dillenia turbinata</name>
    <dbReference type="NCBI Taxonomy" id="194707"/>
    <lineage>
        <taxon>Eukaryota</taxon>
        <taxon>Viridiplantae</taxon>
        <taxon>Streptophyta</taxon>
        <taxon>Embryophyta</taxon>
        <taxon>Tracheophyta</taxon>
        <taxon>Spermatophyta</taxon>
        <taxon>Magnoliopsida</taxon>
        <taxon>eudicotyledons</taxon>
        <taxon>Gunneridae</taxon>
        <taxon>Pentapetalae</taxon>
        <taxon>Dilleniales</taxon>
        <taxon>Dilleniaceae</taxon>
        <taxon>Dillenia</taxon>
    </lineage>
</organism>
<dbReference type="InterPro" id="IPR017871">
    <property type="entry name" value="ABC_transporter-like_CS"/>
</dbReference>
<dbReference type="Proteomes" id="UP001370490">
    <property type="component" value="Unassembled WGS sequence"/>
</dbReference>
<evidence type="ECO:0000256" key="2">
    <source>
        <dbReference type="ARBA" id="ARBA00005814"/>
    </source>
</evidence>
<dbReference type="InterPro" id="IPR027417">
    <property type="entry name" value="P-loop_NTPase"/>
</dbReference>
<dbReference type="CDD" id="cd03213">
    <property type="entry name" value="ABCG_EPDR"/>
    <property type="match status" value="1"/>
</dbReference>
<proteinExistence type="inferred from homology"/>
<dbReference type="FunFam" id="3.40.50.300:FF:000337">
    <property type="entry name" value="ABC transporter G family member 22"/>
    <property type="match status" value="1"/>
</dbReference>
<dbReference type="InterPro" id="IPR043926">
    <property type="entry name" value="ABCG_dom"/>
</dbReference>
<evidence type="ECO:0000256" key="4">
    <source>
        <dbReference type="ARBA" id="ARBA00022692"/>
    </source>
</evidence>
<keyword evidence="4 9" id="KW-0812">Transmembrane</keyword>
<dbReference type="Pfam" id="PF19055">
    <property type="entry name" value="ABC2_membrane_7"/>
    <property type="match status" value="1"/>
</dbReference>
<comment type="similarity">
    <text evidence="2">Belongs to the ABC transporter superfamily. ABCG family. Eye pigment precursor importer (TC 3.A.1.204) subfamily.</text>
</comment>
<feature type="transmembrane region" description="Helical" evidence="9">
    <location>
        <begin position="606"/>
        <end position="627"/>
    </location>
</feature>
<gene>
    <name evidence="11" type="ORF">RJ641_034451</name>
</gene>
<dbReference type="GO" id="GO:0005524">
    <property type="term" value="F:ATP binding"/>
    <property type="evidence" value="ECO:0007669"/>
    <property type="project" value="UniProtKB-KW"/>
</dbReference>
<dbReference type="PANTHER" id="PTHR48041:SF22">
    <property type="entry name" value="ABC TRANSPORTER G FAMILY MEMBER 9"/>
    <property type="match status" value="1"/>
</dbReference>
<evidence type="ECO:0000256" key="3">
    <source>
        <dbReference type="ARBA" id="ARBA00022448"/>
    </source>
</evidence>
<keyword evidence="6" id="KW-0067">ATP-binding</keyword>
<feature type="transmembrane region" description="Helical" evidence="9">
    <location>
        <begin position="528"/>
        <end position="547"/>
    </location>
</feature>
<dbReference type="SUPFAM" id="SSF52540">
    <property type="entry name" value="P-loop containing nucleoside triphosphate hydrolases"/>
    <property type="match status" value="1"/>
</dbReference>
<keyword evidence="8 9" id="KW-0472">Membrane</keyword>
<dbReference type="InterPro" id="IPR003439">
    <property type="entry name" value="ABC_transporter-like_ATP-bd"/>
</dbReference>
<protein>
    <submittedName>
        <fullName evidence="11">ABC-2 type transporter</fullName>
    </submittedName>
</protein>
<sequence>MQFCYYVRSREGFEKQMEQEMTDYEAQRDKEPSAIFKQANRPVTLKFEDVVFKIKIKKRGWSWSKQSKKSEERVILNGVSGIVLPGEMLAMLGPSGSGKTSLLTALGGRLSGRLTGTITYNGKPYNNQMKRNTGFVTQDDVLYPHLTVTETLVYTALLRLPNSLSRQDKVMHAEAMITQLGLTSCKNSMVGGHALRGVSGGERKRVSIGQEMLINPSLLFLDEPTSGLDSTTAQRIVSTLWELANGGRTIVMTIHQPSSRLFYMFHKVLLLSDGNPVYFGKGTTAMEYFSSIGFSPSVAMNPADFLLDLANGICSDDSRREDQINVKQTLVSVYKRNLRNNLKAEIHEVNNNLLDGTNDKKFGQWQTTWWQQFTILLQRGMKERRHESFSGLRIAQVLVVSFLSGLLWWKSDSIQDQIGLLFFYSGFWGFFPLFQAIFTFPQERMMLKKERTSGTYKLSSYFMSRTVSDLPMELVLPTIFVIITYWMAGLRPTAGHFFYTLFALLLTVLVSQGLGLALGAIVKNQRNATVLGSVIMLSFLLAGGYYVQNVPPLIAWIKYISISYYTYKLLLGSQYGPGDTYPCPTNGRCLVADYPSVKTIGLGGQVVAAVAMVIMFVFYRLVTYIALTRIGRTVKHK</sequence>
<dbReference type="PANTHER" id="PTHR48041">
    <property type="entry name" value="ABC TRANSPORTER G FAMILY MEMBER 28"/>
    <property type="match status" value="1"/>
</dbReference>
<dbReference type="Pfam" id="PF01061">
    <property type="entry name" value="ABC2_membrane"/>
    <property type="match status" value="1"/>
</dbReference>
<dbReference type="GO" id="GO:0140359">
    <property type="term" value="F:ABC-type transporter activity"/>
    <property type="evidence" value="ECO:0007669"/>
    <property type="project" value="InterPro"/>
</dbReference>
<name>A0AAN8VQN9_9MAGN</name>
<dbReference type="EMBL" id="JBAMMX010000008">
    <property type="protein sequence ID" value="KAK6934296.1"/>
    <property type="molecule type" value="Genomic_DNA"/>
</dbReference>
<keyword evidence="5" id="KW-0547">Nucleotide-binding</keyword>
<dbReference type="AlphaFoldDB" id="A0AAN8VQN9"/>
<comment type="caution">
    <text evidence="11">The sequence shown here is derived from an EMBL/GenBank/DDBJ whole genome shotgun (WGS) entry which is preliminary data.</text>
</comment>
<evidence type="ECO:0000256" key="6">
    <source>
        <dbReference type="ARBA" id="ARBA00022840"/>
    </source>
</evidence>
<dbReference type="InterPro" id="IPR050352">
    <property type="entry name" value="ABCG_transporters"/>
</dbReference>
<feature type="transmembrane region" description="Helical" evidence="9">
    <location>
        <begin position="496"/>
        <end position="521"/>
    </location>
</feature>
<evidence type="ECO:0000256" key="8">
    <source>
        <dbReference type="ARBA" id="ARBA00023136"/>
    </source>
</evidence>
<accession>A0AAN8VQN9</accession>
<dbReference type="InterPro" id="IPR003593">
    <property type="entry name" value="AAA+_ATPase"/>
</dbReference>
<evidence type="ECO:0000313" key="11">
    <source>
        <dbReference type="EMBL" id="KAK6934296.1"/>
    </source>
</evidence>
<dbReference type="GO" id="GO:0005886">
    <property type="term" value="C:plasma membrane"/>
    <property type="evidence" value="ECO:0007669"/>
    <property type="project" value="TreeGrafter"/>
</dbReference>